<protein>
    <submittedName>
        <fullName evidence="1">Uncharacterized protein</fullName>
    </submittedName>
</protein>
<dbReference type="RefSeq" id="WP_003368181.1">
    <property type="nucleotide sequence ID" value="NZ_CP017009.1"/>
</dbReference>
<sequence>MKTLKVTVHNGAWLDRPGTSTTFYLVKRNDGLRVSLLELEGLPPVAKLIEGDGRTKDFVVHAAGEL</sequence>
<name>A0A2P0QG88_PSESF</name>
<proteinExistence type="predicted"/>
<accession>A0A2P0QG88</accession>
<reference evidence="1" key="1">
    <citation type="submission" date="2016-03" db="EMBL/GenBank/DDBJ databases">
        <title>The evolution of Pseudomonas syringae pv. actinidiae in New Zealand.</title>
        <authorList>
            <person name="Taiaroa G."/>
            <person name="Poulter R.T.M."/>
            <person name="Lamont I."/>
            <person name="Stockwell P."/>
            <person name="Butler M.I."/>
        </authorList>
    </citation>
    <scope>NUCLEOTIDE SEQUENCE</scope>
    <source>
        <strain evidence="1">RT849</strain>
    </source>
</reference>
<dbReference type="AlphaFoldDB" id="A0A2P0QG88"/>
<evidence type="ECO:0000313" key="1">
    <source>
        <dbReference type="EMBL" id="ARO45413.1"/>
    </source>
</evidence>
<dbReference type="EMBL" id="KX009065">
    <property type="protein sequence ID" value="ARO45413.1"/>
    <property type="molecule type" value="Genomic_DNA"/>
</dbReference>
<organism evidence="1">
    <name type="scientific">Pseudomonas syringae pv. actinidiae</name>
    <dbReference type="NCBI Taxonomy" id="103796"/>
    <lineage>
        <taxon>Bacteria</taxon>
        <taxon>Pseudomonadati</taxon>
        <taxon>Pseudomonadota</taxon>
        <taxon>Gammaproteobacteria</taxon>
        <taxon>Pseudomonadales</taxon>
        <taxon>Pseudomonadaceae</taxon>
        <taxon>Pseudomonas</taxon>
        <taxon>Pseudomonas syringae</taxon>
    </lineage>
</organism>